<gene>
    <name evidence="2" type="ORF">GGR88_002990</name>
</gene>
<dbReference type="InterPro" id="IPR027417">
    <property type="entry name" value="P-loop_NTPase"/>
</dbReference>
<organism evidence="2 3">
    <name type="scientific">Sphingomonas jejuensis</name>
    <dbReference type="NCBI Taxonomy" id="904715"/>
    <lineage>
        <taxon>Bacteria</taxon>
        <taxon>Pseudomonadati</taxon>
        <taxon>Pseudomonadota</taxon>
        <taxon>Alphaproteobacteria</taxon>
        <taxon>Sphingomonadales</taxon>
        <taxon>Sphingomonadaceae</taxon>
        <taxon>Sphingomonas</taxon>
    </lineage>
</organism>
<dbReference type="SUPFAM" id="SSF52540">
    <property type="entry name" value="P-loop containing nucleoside triphosphate hydrolases"/>
    <property type="match status" value="1"/>
</dbReference>
<feature type="domain" description="AAA" evidence="1">
    <location>
        <begin position="104"/>
        <end position="269"/>
    </location>
</feature>
<sequence length="400" mass="44301">MPMLSGQILDAMITSCENAKTVLRQAAIDPSDRKTLNISMGATVAAELLGRTPEALSKAEARGRLPAPKTATNGRRFYTVEDLIAIREKLGIKMGKLPSERAVVIAVQNFKGGVSKSTTGKHLADYLALRGYRVLVVDCDPQASMSVMFDVNLEALVDETHTLSNFLSPRIDEADSLRKTIQKTAWPNIDICPANLGLQDTEWELTATIEEGPTAIAGAFRMLRIGLEEVRHDYDVVILDPPPAMGFLGVNTLTAADGLLIPVPARQLDYLSTIHFMQTCREAMDLVSKFDTSIDYGFIRVVCTMFQPNRTNEAQMLQVMEKTYAGQMLSTPILLSEEIKNAGLSMSSIYEINKPYGSHQTYTRCRDNLNMVFREIEKDICKQWPSRMAQVGTDRLTEAA</sequence>
<evidence type="ECO:0000313" key="2">
    <source>
        <dbReference type="EMBL" id="NJC35461.1"/>
    </source>
</evidence>
<dbReference type="PANTHER" id="PTHR13696">
    <property type="entry name" value="P-LOOP CONTAINING NUCLEOSIDE TRIPHOSPHATE HYDROLASE"/>
    <property type="match status" value="1"/>
</dbReference>
<dbReference type="CDD" id="cd02042">
    <property type="entry name" value="ParAB_family"/>
    <property type="match status" value="1"/>
</dbReference>
<dbReference type="Proteomes" id="UP000734218">
    <property type="component" value="Unassembled WGS sequence"/>
</dbReference>
<dbReference type="PANTHER" id="PTHR13696:SF52">
    <property type="entry name" value="PARA FAMILY PROTEIN CT_582"/>
    <property type="match status" value="1"/>
</dbReference>
<dbReference type="InterPro" id="IPR050678">
    <property type="entry name" value="DNA_Partitioning_ATPase"/>
</dbReference>
<dbReference type="EMBL" id="JAATJE010000004">
    <property type="protein sequence ID" value="NJC35461.1"/>
    <property type="molecule type" value="Genomic_DNA"/>
</dbReference>
<reference evidence="2 3" key="1">
    <citation type="submission" date="2020-03" db="EMBL/GenBank/DDBJ databases">
        <title>Genomic Encyclopedia of Type Strains, Phase IV (KMG-IV): sequencing the most valuable type-strain genomes for metagenomic binning, comparative biology and taxonomic classification.</title>
        <authorList>
            <person name="Goeker M."/>
        </authorList>
    </citation>
    <scope>NUCLEOTIDE SEQUENCE [LARGE SCALE GENOMIC DNA]</scope>
    <source>
        <strain evidence="2 3">DSM 27651</strain>
    </source>
</reference>
<dbReference type="InterPro" id="IPR025669">
    <property type="entry name" value="AAA_dom"/>
</dbReference>
<dbReference type="Gene3D" id="3.40.50.300">
    <property type="entry name" value="P-loop containing nucleotide triphosphate hydrolases"/>
    <property type="match status" value="1"/>
</dbReference>
<proteinExistence type="predicted"/>
<protein>
    <submittedName>
        <fullName evidence="2">Chromosome partitioning protein</fullName>
    </submittedName>
</protein>
<keyword evidence="3" id="KW-1185">Reference proteome</keyword>
<evidence type="ECO:0000313" key="3">
    <source>
        <dbReference type="Proteomes" id="UP000734218"/>
    </source>
</evidence>
<name>A0ABX0XS50_9SPHN</name>
<comment type="caution">
    <text evidence="2">The sequence shown here is derived from an EMBL/GenBank/DDBJ whole genome shotgun (WGS) entry which is preliminary data.</text>
</comment>
<evidence type="ECO:0000259" key="1">
    <source>
        <dbReference type="Pfam" id="PF13614"/>
    </source>
</evidence>
<dbReference type="Pfam" id="PF13614">
    <property type="entry name" value="AAA_31"/>
    <property type="match status" value="1"/>
</dbReference>
<accession>A0ABX0XS50</accession>